<evidence type="ECO:0000256" key="11">
    <source>
        <dbReference type="ARBA" id="ARBA00044632"/>
    </source>
</evidence>
<proteinExistence type="inferred from homology"/>
<evidence type="ECO:0000256" key="4">
    <source>
        <dbReference type="ARBA" id="ARBA00022763"/>
    </source>
</evidence>
<evidence type="ECO:0000313" key="15">
    <source>
        <dbReference type="Proteomes" id="UP001174691"/>
    </source>
</evidence>
<dbReference type="GO" id="GO:0003684">
    <property type="term" value="F:damaged DNA binding"/>
    <property type="evidence" value="ECO:0007669"/>
    <property type="project" value="InterPro"/>
</dbReference>
<keyword evidence="4" id="KW-0227">DNA damage</keyword>
<evidence type="ECO:0000259" key="13">
    <source>
        <dbReference type="SMART" id="SM00478"/>
    </source>
</evidence>
<dbReference type="FunFam" id="1.10.1670.10:FF:000005">
    <property type="entry name" value="N-glycosylase/DNA lyase OGG1"/>
    <property type="match status" value="1"/>
</dbReference>
<dbReference type="Gene3D" id="1.10.1670.10">
    <property type="entry name" value="Helix-hairpin-Helix base-excision DNA repair enzymes (C-terminal)"/>
    <property type="match status" value="1"/>
</dbReference>
<evidence type="ECO:0000256" key="10">
    <source>
        <dbReference type="ARBA" id="ARBA00023295"/>
    </source>
</evidence>
<dbReference type="InterPro" id="IPR012904">
    <property type="entry name" value="OGG_N"/>
</dbReference>
<keyword evidence="9" id="KW-0511">Multifunctional enzyme</keyword>
<dbReference type="CDD" id="cd00056">
    <property type="entry name" value="ENDO3c"/>
    <property type="match status" value="1"/>
</dbReference>
<keyword evidence="7" id="KW-0456">Lyase</keyword>
<dbReference type="Pfam" id="PF07934">
    <property type="entry name" value="OGG_N"/>
    <property type="match status" value="1"/>
</dbReference>
<dbReference type="PANTHER" id="PTHR10242">
    <property type="entry name" value="8-OXOGUANINE DNA GLYCOSYLASE"/>
    <property type="match status" value="1"/>
</dbReference>
<comment type="catalytic activity">
    <reaction evidence="11">
        <text>2'-deoxyribonucleotide-(2'-deoxyribose 5'-phosphate)-2'-deoxyribonucleotide-DNA = a 3'-end 2'-deoxyribonucleotide-(2,3-dehydro-2,3-deoxyribose 5'-phosphate)-DNA + a 5'-end 5'-phospho-2'-deoxyribonucleoside-DNA + H(+)</text>
        <dbReference type="Rhea" id="RHEA:66592"/>
        <dbReference type="Rhea" id="RHEA-COMP:13180"/>
        <dbReference type="Rhea" id="RHEA-COMP:16897"/>
        <dbReference type="Rhea" id="RHEA-COMP:17067"/>
        <dbReference type="ChEBI" id="CHEBI:15378"/>
        <dbReference type="ChEBI" id="CHEBI:136412"/>
        <dbReference type="ChEBI" id="CHEBI:157695"/>
        <dbReference type="ChEBI" id="CHEBI:167181"/>
        <dbReference type="EC" id="4.2.99.18"/>
    </reaction>
</comment>
<keyword evidence="6" id="KW-0234">DNA repair</keyword>
<evidence type="ECO:0000256" key="5">
    <source>
        <dbReference type="ARBA" id="ARBA00022801"/>
    </source>
</evidence>
<dbReference type="SMART" id="SM00478">
    <property type="entry name" value="ENDO3c"/>
    <property type="match status" value="1"/>
</dbReference>
<keyword evidence="10" id="KW-0326">Glycosidase</keyword>
<dbReference type="Pfam" id="PF00730">
    <property type="entry name" value="HhH-GPD"/>
    <property type="match status" value="1"/>
</dbReference>
<accession>A0AA38VJG0</accession>
<dbReference type="InterPro" id="IPR003265">
    <property type="entry name" value="HhH-GPD_domain"/>
</dbReference>
<evidence type="ECO:0000313" key="14">
    <source>
        <dbReference type="EMBL" id="KAJ9131119.1"/>
    </source>
</evidence>
<dbReference type="EMBL" id="JANBVN010000245">
    <property type="protein sequence ID" value="KAJ9131119.1"/>
    <property type="molecule type" value="Genomic_DNA"/>
</dbReference>
<protein>
    <recommendedName>
        <fullName evidence="3">DNA-(apurinic or apyrimidinic site) lyase</fullName>
        <ecNumber evidence="3">4.2.99.18</ecNumber>
    </recommendedName>
</protein>
<feature type="compositionally biased region" description="Pro residues" evidence="12">
    <location>
        <begin position="78"/>
        <end position="90"/>
    </location>
</feature>
<feature type="domain" description="HhH-GPD" evidence="13">
    <location>
        <begin position="160"/>
        <end position="357"/>
    </location>
</feature>
<keyword evidence="8" id="KW-0539">Nucleus</keyword>
<evidence type="ECO:0000256" key="12">
    <source>
        <dbReference type="SAM" id="MobiDB-lite"/>
    </source>
</evidence>
<dbReference type="SUPFAM" id="SSF48150">
    <property type="entry name" value="DNA-glycosylase"/>
    <property type="match status" value="1"/>
</dbReference>
<evidence type="ECO:0000256" key="7">
    <source>
        <dbReference type="ARBA" id="ARBA00023239"/>
    </source>
</evidence>
<evidence type="ECO:0000256" key="3">
    <source>
        <dbReference type="ARBA" id="ARBA00012720"/>
    </source>
</evidence>
<gene>
    <name evidence="14" type="ORF">NKR19_g9642</name>
</gene>
<dbReference type="Gene3D" id="1.10.340.30">
    <property type="entry name" value="Hypothetical protein, domain 2"/>
    <property type="match status" value="1"/>
</dbReference>
<sequence>MAVGPRVSEWRKLPMSLTELCIDTTLRCGQAFRWRKVEDEWHCTLQGRILSLKQDATHLHYRTTWPKQTTAPGGPAAPLTPPPSSLPSPAPDQTSTPEDDEDDDDTLSLLTTYFNLPISLSALYTTWSAADPNFARRAPSFTGIRILNQPAWEALVAFICSSNNNISRISSMVTNLCLHYGPYIGTTTTTTSGSEPLHDFPSPSALAGDGVEQKLRALGFGYRARYIAQTAQIINAKGEGWLDGLRNPLSPPLGGGGGGGGGGRLPNPQPTYKAAHEALLSLPGVGPKVADCVCLMGLGWAEAVPVDTHVWQIATRDYKFGGGGKGSKTKTLNRAIHDAVGDHFRGIWGEYAGWAQSVLFTANLKSFARQAEGGGEGDGDGEEGKVEEEVKDVKEVKEVVVEVVKKEMTTGDKPTALRSTMRVTKRKVVIKTEVDEETDDMPIADVKVAATRTSKRRRVRA</sequence>
<dbReference type="GO" id="GO:0006289">
    <property type="term" value="P:nucleotide-excision repair"/>
    <property type="evidence" value="ECO:0007669"/>
    <property type="project" value="InterPro"/>
</dbReference>
<dbReference type="AlphaFoldDB" id="A0AA38VJG0"/>
<comment type="subcellular location">
    <subcellularLocation>
        <location evidence="1">Nucleus</location>
    </subcellularLocation>
</comment>
<evidence type="ECO:0000256" key="1">
    <source>
        <dbReference type="ARBA" id="ARBA00004123"/>
    </source>
</evidence>
<name>A0AA38VJG0_9PEZI</name>
<dbReference type="PANTHER" id="PTHR10242:SF2">
    <property type="entry name" value="N-GLYCOSYLASE_DNA LYASE"/>
    <property type="match status" value="1"/>
</dbReference>
<evidence type="ECO:0000256" key="8">
    <source>
        <dbReference type="ARBA" id="ARBA00023242"/>
    </source>
</evidence>
<dbReference type="GO" id="GO:0034039">
    <property type="term" value="F:8-oxo-7,8-dihydroguanine DNA N-glycosylase activity"/>
    <property type="evidence" value="ECO:0007669"/>
    <property type="project" value="TreeGrafter"/>
</dbReference>
<keyword evidence="5" id="KW-0378">Hydrolase</keyword>
<dbReference type="InterPro" id="IPR052054">
    <property type="entry name" value="Oxidative_DNA_repair_enzyme"/>
</dbReference>
<evidence type="ECO:0000256" key="9">
    <source>
        <dbReference type="ARBA" id="ARBA00023268"/>
    </source>
</evidence>
<dbReference type="EC" id="4.2.99.18" evidence="3"/>
<reference evidence="14" key="1">
    <citation type="submission" date="2022-07" db="EMBL/GenBank/DDBJ databases">
        <title>Fungi with potential for degradation of polypropylene.</title>
        <authorList>
            <person name="Gostincar C."/>
        </authorList>
    </citation>
    <scope>NUCLEOTIDE SEQUENCE</scope>
    <source>
        <strain evidence="14">EXF-13287</strain>
    </source>
</reference>
<feature type="region of interest" description="Disordered" evidence="12">
    <location>
        <begin position="65"/>
        <end position="104"/>
    </location>
</feature>
<dbReference type="InterPro" id="IPR023170">
    <property type="entry name" value="HhH_base_excis_C"/>
</dbReference>
<dbReference type="InterPro" id="IPR011257">
    <property type="entry name" value="DNA_glycosylase"/>
</dbReference>
<evidence type="ECO:0000256" key="6">
    <source>
        <dbReference type="ARBA" id="ARBA00023204"/>
    </source>
</evidence>
<comment type="caution">
    <text evidence="14">The sequence shown here is derived from an EMBL/GenBank/DDBJ whole genome shotgun (WGS) entry which is preliminary data.</text>
</comment>
<dbReference type="Gene3D" id="3.30.310.40">
    <property type="match status" value="1"/>
</dbReference>
<comment type="similarity">
    <text evidence="2">Belongs to the type-1 OGG1 family.</text>
</comment>
<dbReference type="Proteomes" id="UP001174691">
    <property type="component" value="Unassembled WGS sequence"/>
</dbReference>
<keyword evidence="15" id="KW-1185">Reference proteome</keyword>
<evidence type="ECO:0000256" key="2">
    <source>
        <dbReference type="ARBA" id="ARBA00010679"/>
    </source>
</evidence>
<dbReference type="SUPFAM" id="SSF55945">
    <property type="entry name" value="TATA-box binding protein-like"/>
    <property type="match status" value="1"/>
</dbReference>
<dbReference type="GO" id="GO:0140078">
    <property type="term" value="F:class I DNA-(apurinic or apyrimidinic site) endonuclease activity"/>
    <property type="evidence" value="ECO:0007669"/>
    <property type="project" value="UniProtKB-EC"/>
</dbReference>
<organism evidence="14 15">
    <name type="scientific">Coniochaeta hoffmannii</name>
    <dbReference type="NCBI Taxonomy" id="91930"/>
    <lineage>
        <taxon>Eukaryota</taxon>
        <taxon>Fungi</taxon>
        <taxon>Dikarya</taxon>
        <taxon>Ascomycota</taxon>
        <taxon>Pezizomycotina</taxon>
        <taxon>Sordariomycetes</taxon>
        <taxon>Sordariomycetidae</taxon>
        <taxon>Coniochaetales</taxon>
        <taxon>Coniochaetaceae</taxon>
        <taxon>Coniochaeta</taxon>
    </lineage>
</organism>
<dbReference type="GO" id="GO:0005634">
    <property type="term" value="C:nucleus"/>
    <property type="evidence" value="ECO:0007669"/>
    <property type="project" value="UniProtKB-SubCell"/>
</dbReference>
<dbReference type="GO" id="GO:0006285">
    <property type="term" value="P:base-excision repair, AP site formation"/>
    <property type="evidence" value="ECO:0007669"/>
    <property type="project" value="UniProtKB-ARBA"/>
</dbReference>